<keyword evidence="2 7" id="KW-0489">Methyltransferase</keyword>
<keyword evidence="9" id="KW-1185">Reference proteome</keyword>
<dbReference type="InterPro" id="IPR050390">
    <property type="entry name" value="C5-Methyltransferase"/>
</dbReference>
<keyword evidence="5" id="KW-0680">Restriction system</keyword>
<evidence type="ECO:0000313" key="9">
    <source>
        <dbReference type="Proteomes" id="UP001495910"/>
    </source>
</evidence>
<accession>A0ABU9PWE4</accession>
<dbReference type="Proteomes" id="UP001495910">
    <property type="component" value="Unassembled WGS sequence"/>
</dbReference>
<evidence type="ECO:0000256" key="5">
    <source>
        <dbReference type="ARBA" id="ARBA00022747"/>
    </source>
</evidence>
<proteinExistence type="inferred from homology"/>
<dbReference type="RefSeq" id="WP_342829789.1">
    <property type="nucleotide sequence ID" value="NZ_JBANDC010000008.1"/>
</dbReference>
<dbReference type="PANTHER" id="PTHR10629">
    <property type="entry name" value="CYTOSINE-SPECIFIC METHYLTRANSFERASE"/>
    <property type="match status" value="1"/>
</dbReference>
<evidence type="ECO:0000256" key="2">
    <source>
        <dbReference type="ARBA" id="ARBA00022603"/>
    </source>
</evidence>
<dbReference type="GO" id="GO:0003886">
    <property type="term" value="F:DNA (cytosine-5-)-methyltransferase activity"/>
    <property type="evidence" value="ECO:0007669"/>
    <property type="project" value="UniProtKB-EC"/>
</dbReference>
<protein>
    <recommendedName>
        <fullName evidence="1">DNA (cytosine-5-)-methyltransferase</fullName>
        <ecNumber evidence="1">2.1.1.37</ecNumber>
    </recommendedName>
</protein>
<dbReference type="EC" id="2.1.1.37" evidence="1"/>
<dbReference type="GO" id="GO:0032259">
    <property type="term" value="P:methylation"/>
    <property type="evidence" value="ECO:0007669"/>
    <property type="project" value="UniProtKB-KW"/>
</dbReference>
<keyword evidence="3 7" id="KW-0808">Transferase</keyword>
<organism evidence="8 9">
    <name type="scientific">Collimonas rhizosphaerae</name>
    <dbReference type="NCBI Taxonomy" id="3126357"/>
    <lineage>
        <taxon>Bacteria</taxon>
        <taxon>Pseudomonadati</taxon>
        <taxon>Pseudomonadota</taxon>
        <taxon>Betaproteobacteria</taxon>
        <taxon>Burkholderiales</taxon>
        <taxon>Oxalobacteraceae</taxon>
        <taxon>Collimonas</taxon>
    </lineage>
</organism>
<evidence type="ECO:0000256" key="3">
    <source>
        <dbReference type="ARBA" id="ARBA00022679"/>
    </source>
</evidence>
<feature type="active site" evidence="7">
    <location>
        <position position="89"/>
    </location>
</feature>
<dbReference type="EMBL" id="JBANDC010000008">
    <property type="protein sequence ID" value="MEM4988344.1"/>
    <property type="molecule type" value="Genomic_DNA"/>
</dbReference>
<dbReference type="Gene3D" id="3.40.50.150">
    <property type="entry name" value="Vaccinia Virus protein VP39"/>
    <property type="match status" value="1"/>
</dbReference>
<dbReference type="Pfam" id="PF00145">
    <property type="entry name" value="DNA_methylase"/>
    <property type="match status" value="1"/>
</dbReference>
<evidence type="ECO:0000256" key="4">
    <source>
        <dbReference type="ARBA" id="ARBA00022691"/>
    </source>
</evidence>
<dbReference type="SUPFAM" id="SSF53335">
    <property type="entry name" value="S-adenosyl-L-methionine-dependent methyltransferases"/>
    <property type="match status" value="1"/>
</dbReference>
<name>A0ABU9PWE4_9BURK</name>
<keyword evidence="4 7" id="KW-0949">S-adenosyl-L-methionine</keyword>
<dbReference type="PRINTS" id="PR00105">
    <property type="entry name" value="C5METTRFRASE"/>
</dbReference>
<dbReference type="InterPro" id="IPR001525">
    <property type="entry name" value="C5_MeTfrase"/>
</dbReference>
<comment type="catalytic activity">
    <reaction evidence="6">
        <text>a 2'-deoxycytidine in DNA + S-adenosyl-L-methionine = a 5-methyl-2'-deoxycytidine in DNA + S-adenosyl-L-homocysteine + H(+)</text>
        <dbReference type="Rhea" id="RHEA:13681"/>
        <dbReference type="Rhea" id="RHEA-COMP:11369"/>
        <dbReference type="Rhea" id="RHEA-COMP:11370"/>
        <dbReference type="ChEBI" id="CHEBI:15378"/>
        <dbReference type="ChEBI" id="CHEBI:57856"/>
        <dbReference type="ChEBI" id="CHEBI:59789"/>
        <dbReference type="ChEBI" id="CHEBI:85452"/>
        <dbReference type="ChEBI" id="CHEBI:85454"/>
        <dbReference type="EC" id="2.1.1.37"/>
    </reaction>
</comment>
<sequence length="443" mass="49784">MPLKRCTSHLKAASLFSSAGIGELGIEAAGLDIVLANELLPARAALYRANFAHEMLEGDISEKKNEFIERTRTQLGAEELFLLYATPPCQGMSSNGMGKLKSEVASGRRNHEDQRNRLVIPAIDVAVALRPRWLLLENVPGMEATEIRTNGDRSENIISYVRRRLGRDYMGGAQVIACDDFGVPQRRKRLITIFTRDVIGKRFYESNGGSFFSPDMKESRVTLRDAIGSAPPLDAKAGHNEARWFHPYHYVPVMTDLKYHWVQHTKEGNTAFNNQCINADCGSTTNPGHRDVQVNGKWVSSKEIPIHCHECGHLLPRPHVVEAGKARLMRGFHSAYRRMKWDEPARTLTQNFIYEASDNKIHPVQNRVLSVYEAMVLQTINRYEYAFQINGKNISTAQIAEVIGESVPPYLIEKICRMMVAASSATSKAPRKRGRIQPQLETA</sequence>
<comment type="caution">
    <text evidence="8">The sequence shown here is derived from an EMBL/GenBank/DDBJ whole genome shotgun (WGS) entry which is preliminary data.</text>
</comment>
<evidence type="ECO:0000256" key="7">
    <source>
        <dbReference type="PROSITE-ProRule" id="PRU01016"/>
    </source>
</evidence>
<dbReference type="PANTHER" id="PTHR10629:SF52">
    <property type="entry name" value="DNA (CYTOSINE-5)-METHYLTRANSFERASE 1"/>
    <property type="match status" value="1"/>
</dbReference>
<dbReference type="InterPro" id="IPR029063">
    <property type="entry name" value="SAM-dependent_MTases_sf"/>
</dbReference>
<comment type="similarity">
    <text evidence="7">Belongs to the class I-like SAM-binding methyltransferase superfamily. C5-methyltransferase family.</text>
</comment>
<dbReference type="PROSITE" id="PS51679">
    <property type="entry name" value="SAM_MT_C5"/>
    <property type="match status" value="1"/>
</dbReference>
<reference evidence="8 9" key="1">
    <citation type="submission" date="2024-02" db="EMBL/GenBank/DDBJ databases">
        <title>Draft genome sequence of Collimonas sp. strain H4R21, an effective mineral-weathering bacterial strain isolated from the beech rhizosphere.</title>
        <authorList>
            <person name="Morin E."/>
            <person name="Uroz S."/>
            <person name="Leveau J.H.J."/>
            <person name="Kumar R."/>
            <person name="Rey M.W."/>
            <person name="Pham J."/>
        </authorList>
    </citation>
    <scope>NUCLEOTIDE SEQUENCE [LARGE SCALE GENOMIC DNA]</scope>
    <source>
        <strain evidence="8 9">H4R21</strain>
    </source>
</reference>
<evidence type="ECO:0000256" key="6">
    <source>
        <dbReference type="ARBA" id="ARBA00047422"/>
    </source>
</evidence>
<gene>
    <name evidence="8" type="ORF">V8G57_13190</name>
</gene>
<evidence type="ECO:0000313" key="8">
    <source>
        <dbReference type="EMBL" id="MEM4988344.1"/>
    </source>
</evidence>
<evidence type="ECO:0000256" key="1">
    <source>
        <dbReference type="ARBA" id="ARBA00011975"/>
    </source>
</evidence>
<dbReference type="Gene3D" id="3.90.120.10">
    <property type="entry name" value="DNA Methylase, subunit A, domain 2"/>
    <property type="match status" value="1"/>
</dbReference>